<keyword evidence="1" id="KW-1133">Transmembrane helix</keyword>
<dbReference type="InterPro" id="IPR042150">
    <property type="entry name" value="MmRce1-like"/>
</dbReference>
<comment type="caution">
    <text evidence="3">The sequence shown here is derived from an EMBL/GenBank/DDBJ whole genome shotgun (WGS) entry which is preliminary data.</text>
</comment>
<proteinExistence type="predicted"/>
<dbReference type="AlphaFoldDB" id="A0A265UY27"/>
<dbReference type="Pfam" id="PF02517">
    <property type="entry name" value="Rce1-like"/>
    <property type="match status" value="1"/>
</dbReference>
<dbReference type="Proteomes" id="UP000216840">
    <property type="component" value="Unassembled WGS sequence"/>
</dbReference>
<dbReference type="PANTHER" id="PTHR35797:SF1">
    <property type="entry name" value="PROTEASE"/>
    <property type="match status" value="1"/>
</dbReference>
<evidence type="ECO:0000313" key="4">
    <source>
        <dbReference type="Proteomes" id="UP000216840"/>
    </source>
</evidence>
<feature type="transmembrane region" description="Helical" evidence="1">
    <location>
        <begin position="214"/>
        <end position="234"/>
    </location>
</feature>
<feature type="domain" description="CAAX prenyl protease 2/Lysostaphin resistance protein A-like" evidence="2">
    <location>
        <begin position="215"/>
        <end position="316"/>
    </location>
</feature>
<keyword evidence="1" id="KW-0472">Membrane</keyword>
<sequence>MCLNTQRNHSLGVSCKLKNKPTKKSKMQALFKTKPILSFIVLTFGISFTFWFLPVIVSLPKDIGFAMILIGLCGPLIAGYLITIINSVEKIKIDSKPIFFTVFIVTALVLFLRLYFVNNGWHDINGNVPDLNEVSILGYICFGIVLFILAINFSNATNLKLKENYIKSSLFEKGKVKWYIIGVFLLILLCLGSYFMGDVLGMETTDFVVKPEPILLVGFFSSFFFLGGNEEFGWRGFLQKELQKKYNPLIGTLAISFLWSLWHLPLHYNGFYSTGGFVDLLPRFAWTIPLTIIFTWLYNKSSYSVLAVMLLHATVNNISRAFGYSEIILTVLAFLFTVFCIINDKMWQKKNYNHIYENNITD</sequence>
<organism evidence="3 4">
    <name type="scientific">Winogradskyella aurantia</name>
    <dbReference type="NCBI Taxonomy" id="1915063"/>
    <lineage>
        <taxon>Bacteria</taxon>
        <taxon>Pseudomonadati</taxon>
        <taxon>Bacteroidota</taxon>
        <taxon>Flavobacteriia</taxon>
        <taxon>Flavobacteriales</taxon>
        <taxon>Flavobacteriaceae</taxon>
        <taxon>Winogradskyella</taxon>
    </lineage>
</organism>
<dbReference type="InterPro" id="IPR003675">
    <property type="entry name" value="Rce1/LyrA-like_dom"/>
</dbReference>
<evidence type="ECO:0000259" key="2">
    <source>
        <dbReference type="Pfam" id="PF02517"/>
    </source>
</evidence>
<feature type="transmembrane region" description="Helical" evidence="1">
    <location>
        <begin position="136"/>
        <end position="155"/>
    </location>
</feature>
<feature type="transmembrane region" description="Helical" evidence="1">
    <location>
        <begin position="284"/>
        <end position="311"/>
    </location>
</feature>
<evidence type="ECO:0000313" key="3">
    <source>
        <dbReference type="EMBL" id="OZV70122.1"/>
    </source>
</evidence>
<feature type="transmembrane region" description="Helical" evidence="1">
    <location>
        <begin position="323"/>
        <end position="342"/>
    </location>
</feature>
<protein>
    <recommendedName>
        <fullName evidence="2">CAAX prenyl protease 2/Lysostaphin resistance protein A-like domain-containing protein</fullName>
    </recommendedName>
</protein>
<feature type="transmembrane region" description="Helical" evidence="1">
    <location>
        <begin position="246"/>
        <end position="264"/>
    </location>
</feature>
<name>A0A265UY27_9FLAO</name>
<dbReference type="GO" id="GO:0080120">
    <property type="term" value="P:CAAX-box protein maturation"/>
    <property type="evidence" value="ECO:0007669"/>
    <property type="project" value="UniProtKB-ARBA"/>
</dbReference>
<keyword evidence="1" id="KW-0812">Transmembrane</keyword>
<dbReference type="PANTHER" id="PTHR35797">
    <property type="entry name" value="PROTEASE-RELATED"/>
    <property type="match status" value="1"/>
</dbReference>
<reference evidence="3 4" key="1">
    <citation type="submission" date="2017-05" db="EMBL/GenBank/DDBJ databases">
        <title>The draft genome sequence of Idiomarina salinarum WNB302.</title>
        <authorList>
            <person name="Sun Y."/>
            <person name="Chen B."/>
            <person name="Du Z."/>
        </authorList>
    </citation>
    <scope>NUCLEOTIDE SEQUENCE [LARGE SCALE GENOMIC DNA]</scope>
    <source>
        <strain evidence="3 4">WNB302</strain>
    </source>
</reference>
<evidence type="ECO:0000256" key="1">
    <source>
        <dbReference type="SAM" id="Phobius"/>
    </source>
</evidence>
<gene>
    <name evidence="3" type="ORF">CA834_05760</name>
</gene>
<keyword evidence="4" id="KW-1185">Reference proteome</keyword>
<dbReference type="GO" id="GO:0004175">
    <property type="term" value="F:endopeptidase activity"/>
    <property type="evidence" value="ECO:0007669"/>
    <property type="project" value="UniProtKB-ARBA"/>
</dbReference>
<feature type="transmembrane region" description="Helical" evidence="1">
    <location>
        <begin position="176"/>
        <end position="194"/>
    </location>
</feature>
<feature type="transmembrane region" description="Helical" evidence="1">
    <location>
        <begin position="36"/>
        <end position="57"/>
    </location>
</feature>
<dbReference type="EMBL" id="NGJN01000002">
    <property type="protein sequence ID" value="OZV70122.1"/>
    <property type="molecule type" value="Genomic_DNA"/>
</dbReference>
<accession>A0A265UY27</accession>
<feature type="transmembrane region" description="Helical" evidence="1">
    <location>
        <begin position="63"/>
        <end position="85"/>
    </location>
</feature>
<feature type="transmembrane region" description="Helical" evidence="1">
    <location>
        <begin position="97"/>
        <end position="116"/>
    </location>
</feature>